<evidence type="ECO:0000313" key="2">
    <source>
        <dbReference type="EMBL" id="VFQ60570.1"/>
    </source>
</evidence>
<name>A0A484K4W1_9ASTE</name>
<dbReference type="AlphaFoldDB" id="A0A484K4W1"/>
<evidence type="ECO:0000256" key="1">
    <source>
        <dbReference type="SAM" id="MobiDB-lite"/>
    </source>
</evidence>
<reference evidence="2 3" key="1">
    <citation type="submission" date="2018-04" db="EMBL/GenBank/DDBJ databases">
        <authorList>
            <person name="Vogel A."/>
        </authorList>
    </citation>
    <scope>NUCLEOTIDE SEQUENCE [LARGE SCALE GENOMIC DNA]</scope>
</reference>
<keyword evidence="3" id="KW-1185">Reference proteome</keyword>
<evidence type="ECO:0000313" key="3">
    <source>
        <dbReference type="Proteomes" id="UP000595140"/>
    </source>
</evidence>
<accession>A0A484K4W1</accession>
<feature type="region of interest" description="Disordered" evidence="1">
    <location>
        <begin position="1"/>
        <end position="22"/>
    </location>
</feature>
<proteinExistence type="predicted"/>
<gene>
    <name evidence="2" type="ORF">CCAM_LOCUS2346</name>
</gene>
<protein>
    <submittedName>
        <fullName evidence="2">Uncharacterized protein</fullName>
    </submittedName>
</protein>
<organism evidence="2 3">
    <name type="scientific">Cuscuta campestris</name>
    <dbReference type="NCBI Taxonomy" id="132261"/>
    <lineage>
        <taxon>Eukaryota</taxon>
        <taxon>Viridiplantae</taxon>
        <taxon>Streptophyta</taxon>
        <taxon>Embryophyta</taxon>
        <taxon>Tracheophyta</taxon>
        <taxon>Spermatophyta</taxon>
        <taxon>Magnoliopsida</taxon>
        <taxon>eudicotyledons</taxon>
        <taxon>Gunneridae</taxon>
        <taxon>Pentapetalae</taxon>
        <taxon>asterids</taxon>
        <taxon>lamiids</taxon>
        <taxon>Solanales</taxon>
        <taxon>Convolvulaceae</taxon>
        <taxon>Cuscuteae</taxon>
        <taxon>Cuscuta</taxon>
        <taxon>Cuscuta subgen. Grammica</taxon>
        <taxon>Cuscuta sect. Cleistogrammica</taxon>
    </lineage>
</organism>
<sequence length="72" mass="7160">MVVQRHIPASTPASPFSAGQHASFAPPCPIPMCTSPPSKSTHAPSFSASIGHVGCFAGGGHGGSWTGGFGRV</sequence>
<dbReference type="Proteomes" id="UP000595140">
    <property type="component" value="Unassembled WGS sequence"/>
</dbReference>
<dbReference type="EMBL" id="OOIL02000115">
    <property type="protein sequence ID" value="VFQ60570.1"/>
    <property type="molecule type" value="Genomic_DNA"/>
</dbReference>